<dbReference type="AlphaFoldDB" id="A0A084VUI3"/>
<proteinExistence type="predicted"/>
<dbReference type="GO" id="GO:0016301">
    <property type="term" value="F:kinase activity"/>
    <property type="evidence" value="ECO:0007669"/>
    <property type="project" value="UniProtKB-KW"/>
</dbReference>
<reference evidence="1 3" key="1">
    <citation type="journal article" date="2014" name="BMC Genomics">
        <title>Genome sequence of Anopheles sinensis provides insight into genetics basis of mosquito competence for malaria parasites.</title>
        <authorList>
            <person name="Zhou D."/>
            <person name="Zhang D."/>
            <person name="Ding G."/>
            <person name="Shi L."/>
            <person name="Hou Q."/>
            <person name="Ye Y."/>
            <person name="Xu Y."/>
            <person name="Zhou H."/>
            <person name="Xiong C."/>
            <person name="Li S."/>
            <person name="Yu J."/>
            <person name="Hong S."/>
            <person name="Yu X."/>
            <person name="Zou P."/>
            <person name="Chen C."/>
            <person name="Chang X."/>
            <person name="Wang W."/>
            <person name="Lv Y."/>
            <person name="Sun Y."/>
            <person name="Ma L."/>
            <person name="Shen B."/>
            <person name="Zhu C."/>
        </authorList>
    </citation>
    <scope>NUCLEOTIDE SEQUENCE [LARGE SCALE GENOMIC DNA]</scope>
</reference>
<protein>
    <submittedName>
        <fullName evidence="1 2">Multi-sensor signal transduction multi-kinase</fullName>
    </submittedName>
</protein>
<evidence type="ECO:0000313" key="2">
    <source>
        <dbReference type="EnsemblMetazoa" id="ASIC009256-PA"/>
    </source>
</evidence>
<dbReference type="EMBL" id="KE525120">
    <property type="protein sequence ID" value="KFB41627.1"/>
    <property type="molecule type" value="Genomic_DNA"/>
</dbReference>
<dbReference type="EMBL" id="ATLV01016846">
    <property type="status" value="NOT_ANNOTATED_CDS"/>
    <property type="molecule type" value="Genomic_DNA"/>
</dbReference>
<keyword evidence="1" id="KW-0808">Transferase</keyword>
<evidence type="ECO:0000313" key="3">
    <source>
        <dbReference type="Proteomes" id="UP000030765"/>
    </source>
</evidence>
<name>A0A084VUI3_ANOSI</name>
<accession>A0A084VUI3</accession>
<dbReference type="EnsemblMetazoa" id="ASIC009256-RA">
    <property type="protein sequence ID" value="ASIC009256-PA"/>
    <property type="gene ID" value="ASIC009256"/>
</dbReference>
<evidence type="ECO:0000313" key="1">
    <source>
        <dbReference type="EMBL" id="KFB41627.1"/>
    </source>
</evidence>
<dbReference type="Proteomes" id="UP000030765">
    <property type="component" value="Unassembled WGS sequence"/>
</dbReference>
<keyword evidence="1" id="KW-0418">Kinase</keyword>
<sequence>MATLILSELINYTFLANHHRATGTNRCLQPQLIAVTIFTKVSVVFQKTPACDCAAHGTGLTHTSPGAQGRGHSFGRPISVNLQQSNFAVTIATEDTRRLRCLNRR</sequence>
<reference evidence="2" key="2">
    <citation type="submission" date="2020-05" db="UniProtKB">
        <authorList>
            <consortium name="EnsemblMetazoa"/>
        </authorList>
    </citation>
    <scope>IDENTIFICATION</scope>
</reference>
<keyword evidence="3" id="KW-1185">Reference proteome</keyword>
<dbReference type="VEuPathDB" id="VectorBase:ASIC009256"/>
<organism evidence="1">
    <name type="scientific">Anopheles sinensis</name>
    <name type="common">Mosquito</name>
    <dbReference type="NCBI Taxonomy" id="74873"/>
    <lineage>
        <taxon>Eukaryota</taxon>
        <taxon>Metazoa</taxon>
        <taxon>Ecdysozoa</taxon>
        <taxon>Arthropoda</taxon>
        <taxon>Hexapoda</taxon>
        <taxon>Insecta</taxon>
        <taxon>Pterygota</taxon>
        <taxon>Neoptera</taxon>
        <taxon>Endopterygota</taxon>
        <taxon>Diptera</taxon>
        <taxon>Nematocera</taxon>
        <taxon>Culicoidea</taxon>
        <taxon>Culicidae</taxon>
        <taxon>Anophelinae</taxon>
        <taxon>Anopheles</taxon>
    </lineage>
</organism>
<gene>
    <name evidence="1" type="ORF">ZHAS_00009256</name>
</gene>